<dbReference type="GO" id="GO:0005737">
    <property type="term" value="C:cytoplasm"/>
    <property type="evidence" value="ECO:0007669"/>
    <property type="project" value="InterPro"/>
</dbReference>
<dbReference type="SUPFAM" id="SSF53067">
    <property type="entry name" value="Actin-like ATPase domain"/>
    <property type="match status" value="1"/>
</dbReference>
<evidence type="ECO:0000256" key="4">
    <source>
        <dbReference type="ARBA" id="ARBA00022679"/>
    </source>
</evidence>
<dbReference type="PANTHER" id="PTHR18964:SF173">
    <property type="entry name" value="GLUCOKINASE"/>
    <property type="match status" value="1"/>
</dbReference>
<dbReference type="RefSeq" id="WP_142043888.1">
    <property type="nucleotide sequence ID" value="NZ_JBHTGS010000002.1"/>
</dbReference>
<dbReference type="InterPro" id="IPR049874">
    <property type="entry name" value="ROK_cs"/>
</dbReference>
<protein>
    <recommendedName>
        <fullName evidence="3">Glucokinase</fullName>
        <ecNumber evidence="2">2.7.1.2</ecNumber>
    </recommendedName>
    <alternativeName>
        <fullName evidence="8">Glucose kinase</fullName>
    </alternativeName>
</protein>
<dbReference type="EMBL" id="VFOW01000001">
    <property type="protein sequence ID" value="TQL78948.1"/>
    <property type="molecule type" value="Genomic_DNA"/>
</dbReference>
<keyword evidence="5" id="KW-0547">Nucleotide-binding</keyword>
<reference evidence="9 10" key="1">
    <citation type="submission" date="2019-06" db="EMBL/GenBank/DDBJ databases">
        <title>Sequencing the genomes of 1000 actinobacteria strains.</title>
        <authorList>
            <person name="Klenk H.-P."/>
        </authorList>
    </citation>
    <scope>NUCLEOTIDE SEQUENCE [LARGE SCALE GENOMIC DNA]</scope>
    <source>
        <strain evidence="9 10">DSM 45928</strain>
    </source>
</reference>
<dbReference type="Gene3D" id="3.30.420.40">
    <property type="match status" value="2"/>
</dbReference>
<dbReference type="GO" id="GO:0004340">
    <property type="term" value="F:glucokinase activity"/>
    <property type="evidence" value="ECO:0007669"/>
    <property type="project" value="UniProtKB-EC"/>
</dbReference>
<dbReference type="OrthoDB" id="9810372at2"/>
<dbReference type="Pfam" id="PF00480">
    <property type="entry name" value="ROK"/>
    <property type="match status" value="1"/>
</dbReference>
<dbReference type="GO" id="GO:0006096">
    <property type="term" value="P:glycolytic process"/>
    <property type="evidence" value="ECO:0007669"/>
    <property type="project" value="InterPro"/>
</dbReference>
<evidence type="ECO:0000313" key="10">
    <source>
        <dbReference type="Proteomes" id="UP000317043"/>
    </source>
</evidence>
<dbReference type="PANTHER" id="PTHR18964">
    <property type="entry name" value="ROK (REPRESSOR, ORF, KINASE) FAMILY"/>
    <property type="match status" value="1"/>
</dbReference>
<dbReference type="AlphaFoldDB" id="A0A543B289"/>
<keyword evidence="7" id="KW-0067">ATP-binding</keyword>
<keyword evidence="10" id="KW-1185">Reference proteome</keyword>
<evidence type="ECO:0000256" key="2">
    <source>
        <dbReference type="ARBA" id="ARBA00012323"/>
    </source>
</evidence>
<comment type="caution">
    <text evidence="9">The sequence shown here is derived from an EMBL/GenBank/DDBJ whole genome shotgun (WGS) entry which is preliminary data.</text>
</comment>
<evidence type="ECO:0000256" key="7">
    <source>
        <dbReference type="ARBA" id="ARBA00022840"/>
    </source>
</evidence>
<accession>A0A543B289</accession>
<dbReference type="EC" id="2.7.1.2" evidence="2"/>
<dbReference type="InterPro" id="IPR004654">
    <property type="entry name" value="ROK_glcA"/>
</dbReference>
<evidence type="ECO:0000256" key="5">
    <source>
        <dbReference type="ARBA" id="ARBA00022741"/>
    </source>
</evidence>
<evidence type="ECO:0000256" key="1">
    <source>
        <dbReference type="ARBA" id="ARBA00006479"/>
    </source>
</evidence>
<keyword evidence="4" id="KW-0808">Transferase</keyword>
<dbReference type="NCBIfam" id="TIGR00744">
    <property type="entry name" value="ROK_glcA_fam"/>
    <property type="match status" value="1"/>
</dbReference>
<dbReference type="GO" id="GO:0005524">
    <property type="term" value="F:ATP binding"/>
    <property type="evidence" value="ECO:0007669"/>
    <property type="project" value="UniProtKB-KW"/>
</dbReference>
<evidence type="ECO:0000256" key="6">
    <source>
        <dbReference type="ARBA" id="ARBA00022777"/>
    </source>
</evidence>
<gene>
    <name evidence="9" type="ORF">FB566_4545</name>
</gene>
<organism evidence="9 10">
    <name type="scientific">Stackebrandtia endophytica</name>
    <dbReference type="NCBI Taxonomy" id="1496996"/>
    <lineage>
        <taxon>Bacteria</taxon>
        <taxon>Bacillati</taxon>
        <taxon>Actinomycetota</taxon>
        <taxon>Actinomycetes</taxon>
        <taxon>Glycomycetales</taxon>
        <taxon>Glycomycetaceae</taxon>
        <taxon>Stackebrandtia</taxon>
    </lineage>
</organism>
<dbReference type="Proteomes" id="UP000317043">
    <property type="component" value="Unassembled WGS sequence"/>
</dbReference>
<keyword evidence="6 9" id="KW-0418">Kinase</keyword>
<name>A0A543B289_9ACTN</name>
<dbReference type="InParanoid" id="A0A543B289"/>
<evidence type="ECO:0000256" key="8">
    <source>
        <dbReference type="ARBA" id="ARBA00032386"/>
    </source>
</evidence>
<dbReference type="InterPro" id="IPR000600">
    <property type="entry name" value="ROK"/>
</dbReference>
<dbReference type="InterPro" id="IPR043129">
    <property type="entry name" value="ATPase_NBD"/>
</dbReference>
<proteinExistence type="inferred from homology"/>
<comment type="similarity">
    <text evidence="1">Belongs to the ROK (NagC/XylR) family.</text>
</comment>
<evidence type="ECO:0000256" key="3">
    <source>
        <dbReference type="ARBA" id="ARBA00014701"/>
    </source>
</evidence>
<evidence type="ECO:0000313" key="9">
    <source>
        <dbReference type="EMBL" id="TQL78948.1"/>
    </source>
</evidence>
<sequence>MSRTIGIDIGGTKVLAGVVDPEGEVVTSRLRSTPAADVVAIRDVIVESVAELRAEYEVSAVGIGAAGWIDSSRSTVQFAPNLAWRDEPLRDLLAAHIDLPIVVENDANVAAWAEFQYGAARDADSAALFTVGTGIGGGIVLNGDLVRGSHGIAAEFGHTLAVPDGTECGCGRHGCLEQYASGNALVRFAKEAAAGNPSEATLLLKSADGEVDDIDGPMVTEAARAGDPVSVAAFVKVGGYLGEALADMVQLLDPDILVIGGGVINAGELLLAPARQRYRAVLHARSRLPVAEIVAAQMGPQAGIIGAADLARR</sequence>
<dbReference type="PROSITE" id="PS01125">
    <property type="entry name" value="ROK"/>
    <property type="match status" value="1"/>
</dbReference>